<dbReference type="InterPro" id="IPR001539">
    <property type="entry name" value="Peptidase_U32"/>
</dbReference>
<dbReference type="GO" id="GO:0008233">
    <property type="term" value="F:peptidase activity"/>
    <property type="evidence" value="ECO:0007669"/>
    <property type="project" value="UniProtKB-KW"/>
</dbReference>
<keyword evidence="2" id="KW-0645">Protease</keyword>
<dbReference type="InterPro" id="IPR051454">
    <property type="entry name" value="RNA/ubiquinone_mod_enzymes"/>
</dbReference>
<evidence type="ECO:0000259" key="1">
    <source>
        <dbReference type="Pfam" id="PF12392"/>
    </source>
</evidence>
<keyword evidence="3" id="KW-1185">Reference proteome</keyword>
<dbReference type="AlphaFoldDB" id="A0A1H3FMX6"/>
<dbReference type="OrthoDB" id="9807498at2"/>
<evidence type="ECO:0000313" key="3">
    <source>
        <dbReference type="Proteomes" id="UP000183918"/>
    </source>
</evidence>
<gene>
    <name evidence="2" type="ORF">SAMN02910414_00311</name>
</gene>
<protein>
    <submittedName>
        <fullName evidence="2">Putative protease</fullName>
    </submittedName>
</protein>
<reference evidence="2 3" key="1">
    <citation type="submission" date="2016-10" db="EMBL/GenBank/DDBJ databases">
        <authorList>
            <person name="de Groot N.N."/>
        </authorList>
    </citation>
    <scope>NUCLEOTIDE SEQUENCE [LARGE SCALE GENOMIC DNA]</scope>
    <source>
        <strain evidence="2 3">DSM 14045</strain>
    </source>
</reference>
<dbReference type="PROSITE" id="PS01276">
    <property type="entry name" value="PEPTIDASE_U32"/>
    <property type="match status" value="1"/>
</dbReference>
<proteinExistence type="predicted"/>
<accession>A0A1H3FMX6</accession>
<dbReference type="PANTHER" id="PTHR30217:SF10">
    <property type="entry name" value="23S RRNA 5-HYDROXYCYTIDINE C2501 SYNTHASE"/>
    <property type="match status" value="1"/>
</dbReference>
<keyword evidence="2" id="KW-0378">Hydrolase</keyword>
<dbReference type="Pfam" id="PF01136">
    <property type="entry name" value="Peptidase_U32"/>
    <property type="match status" value="1"/>
</dbReference>
<dbReference type="EMBL" id="FNPG01000005">
    <property type="protein sequence ID" value="SDX92346.1"/>
    <property type="molecule type" value="Genomic_DNA"/>
</dbReference>
<evidence type="ECO:0000313" key="2">
    <source>
        <dbReference type="EMBL" id="SDX92346.1"/>
    </source>
</evidence>
<name>A0A1H3FMX6_9FIRM</name>
<feature type="domain" description="Peptidase U32 collagenase" evidence="1">
    <location>
        <begin position="325"/>
        <end position="433"/>
    </location>
</feature>
<dbReference type="GO" id="GO:0006508">
    <property type="term" value="P:proteolysis"/>
    <property type="evidence" value="ECO:0007669"/>
    <property type="project" value="UniProtKB-KW"/>
</dbReference>
<dbReference type="STRING" id="1122142.SAMN02910414_00311"/>
<organism evidence="2 3">
    <name type="scientific">Lachnobacterium bovis DSM 14045</name>
    <dbReference type="NCBI Taxonomy" id="1122142"/>
    <lineage>
        <taxon>Bacteria</taxon>
        <taxon>Bacillati</taxon>
        <taxon>Bacillota</taxon>
        <taxon>Clostridia</taxon>
        <taxon>Lachnospirales</taxon>
        <taxon>Lachnospiraceae</taxon>
        <taxon>Lachnobacterium</taxon>
    </lineage>
</organism>
<dbReference type="InterPro" id="IPR020988">
    <property type="entry name" value="Pept_U32_collagenase"/>
</dbReference>
<sequence>MNRNIMELLAPAGSLDIFKAVIRAGADAVYVGGSAFGARAYANNFTEEEMFEAIDYAHIRNRKVYMTVNTLMKNREIKEELVDFLRPYYEHGLDAVIVQDLGAIDIIRKEFPDLPIHSSTQTTVTGVEGAKFMKNLGVTRVVTAREMDLSEIKRIQDEVGIEIETFVHGALCYCYSGQCLLSSILGGRSGNRGRCAQPCRLPYSVLDNKKEEYVRDKFVLSPKDQALIEYLPQMIEHGIFSLKIEGRMKQATYAAGVVSVYRKYLDKAIEYYEGGIESYKVSKEDYQMLMDLGNRCGFTDGYLREHNGKDMITISKPNHEKTKGQLQDLITAKYVDKEEYIPIKGKLFLHKNAEAFIEVKKDDITVNIHGNIVDVAQNRPLLQEDVRKRMNKTKDTPFCFESFEIDMDDDIFVPNGVLNHLRRDALDALKEKMLQNKAERIELSLPVTENQESKAENKSSNEFNIICSIEDRKVLDSVLKHEMVNDIYLESVAYAKASLLEEIKEDISKIKKSNKKAYFVLPAIFRYNTSKSYKNIIPSIVNMNIDGFVVKNYEEFQYILTIKKELNVDFIVILDHNMYTYNDFSINEFTKKGADIVTVPIELNKKEISQRVNDNSEMIIYGYYGLMTSAQCVKKTTFGCDKKKTVTYLKDRYNKLFPVKNYCDECYNVIYNTLPVYLLDKVDEIKKMNINRFRLNFTIESKLDVDKIIAEMEKRVKKPSEKAAISVNDFTRGHYKRGVE</sequence>
<dbReference type="PANTHER" id="PTHR30217">
    <property type="entry name" value="PEPTIDASE U32 FAMILY"/>
    <property type="match status" value="1"/>
</dbReference>
<dbReference type="RefSeq" id="WP_074715540.1">
    <property type="nucleotide sequence ID" value="NZ_FNPG01000005.1"/>
</dbReference>
<dbReference type="Pfam" id="PF12392">
    <property type="entry name" value="DUF3656"/>
    <property type="match status" value="1"/>
</dbReference>
<dbReference type="Proteomes" id="UP000183918">
    <property type="component" value="Unassembled WGS sequence"/>
</dbReference>